<protein>
    <submittedName>
        <fullName evidence="4">C2 domain protein</fullName>
    </submittedName>
</protein>
<dbReference type="GO" id="GO:0006887">
    <property type="term" value="P:exocytosis"/>
    <property type="evidence" value="ECO:0007669"/>
    <property type="project" value="UniProtKB-KW"/>
</dbReference>
<organism evidence="4 5">
    <name type="scientific">Teladorsagia circumcincta</name>
    <name type="common">Brown stomach worm</name>
    <name type="synonym">Ostertagia circumcincta</name>
    <dbReference type="NCBI Taxonomy" id="45464"/>
    <lineage>
        <taxon>Eukaryota</taxon>
        <taxon>Metazoa</taxon>
        <taxon>Ecdysozoa</taxon>
        <taxon>Nematoda</taxon>
        <taxon>Chromadorea</taxon>
        <taxon>Rhabditida</taxon>
        <taxon>Rhabditina</taxon>
        <taxon>Rhabditomorpha</taxon>
        <taxon>Strongyloidea</taxon>
        <taxon>Trichostrongylidae</taxon>
        <taxon>Teladorsagia</taxon>
    </lineage>
</organism>
<dbReference type="InterPro" id="IPR000008">
    <property type="entry name" value="C2_dom"/>
</dbReference>
<dbReference type="PANTHER" id="PTHR45999">
    <property type="entry name" value="UNC-13-4A, ISOFORM B"/>
    <property type="match status" value="1"/>
</dbReference>
<name>A0A2G9TY77_TELCI</name>
<keyword evidence="2" id="KW-0268">Exocytosis</keyword>
<dbReference type="Proteomes" id="UP000230423">
    <property type="component" value="Unassembled WGS sequence"/>
</dbReference>
<evidence type="ECO:0000256" key="1">
    <source>
        <dbReference type="ARBA" id="ARBA00005823"/>
    </source>
</evidence>
<keyword evidence="5" id="KW-1185">Reference proteome</keyword>
<dbReference type="AlphaFoldDB" id="A0A2G9TY77"/>
<evidence type="ECO:0000256" key="2">
    <source>
        <dbReference type="ARBA" id="ARBA00022483"/>
    </source>
</evidence>
<dbReference type="Gene3D" id="2.60.40.150">
    <property type="entry name" value="C2 domain"/>
    <property type="match status" value="1"/>
</dbReference>
<accession>A0A2G9TY77</accession>
<feature type="domain" description="C2" evidence="3">
    <location>
        <begin position="83"/>
        <end position="220"/>
    </location>
</feature>
<evidence type="ECO:0000259" key="3">
    <source>
        <dbReference type="PROSITE" id="PS50004"/>
    </source>
</evidence>
<dbReference type="SMART" id="SM00239">
    <property type="entry name" value="C2"/>
    <property type="match status" value="1"/>
</dbReference>
<dbReference type="InterPro" id="IPR035892">
    <property type="entry name" value="C2_domain_sf"/>
</dbReference>
<dbReference type="EMBL" id="KZ351444">
    <property type="protein sequence ID" value="PIO62966.1"/>
    <property type="molecule type" value="Genomic_DNA"/>
</dbReference>
<dbReference type="Pfam" id="PF00168">
    <property type="entry name" value="C2"/>
    <property type="match status" value="1"/>
</dbReference>
<dbReference type="GO" id="GO:0099503">
    <property type="term" value="C:secretory vesicle"/>
    <property type="evidence" value="ECO:0007669"/>
    <property type="project" value="TreeGrafter"/>
</dbReference>
<reference evidence="4 5" key="1">
    <citation type="submission" date="2015-09" db="EMBL/GenBank/DDBJ databases">
        <title>Draft genome of the parasitic nematode Teladorsagia circumcincta isolate WARC Sus (inbred).</title>
        <authorList>
            <person name="Mitreva M."/>
        </authorList>
    </citation>
    <scope>NUCLEOTIDE SEQUENCE [LARGE SCALE GENOMIC DNA]</scope>
    <source>
        <strain evidence="4 5">S</strain>
    </source>
</reference>
<sequence>MALRILHKMLETEIVRHLRKLQSPDYYTEIYVSLKAICSILEIPSEFSQVAALVHMYSFTTNELILSYYAQISEDVGSSNCESASCISIQVGYIPSTGDNVLIIINVLGLENVPEVNTLCDRMDPYVRLELLPSCIYPPHCFPVQKTRTLTQCEDLKWNQDFQFLVPQQLFYTHGSSLCISVLDHDRICDELIGRAFLSTNLLPRLDCLSIKKLPPPQSLRLGQPSIGHRLPFYKMLKERSQHDDTAKAFIRREKTAKEMYFKCLSRRFSTRLKNFKKHSI</sequence>
<dbReference type="OrthoDB" id="7976202at2759"/>
<dbReference type="PROSITE" id="PS50004">
    <property type="entry name" value="C2"/>
    <property type="match status" value="1"/>
</dbReference>
<comment type="similarity">
    <text evidence="1">Belongs to the unc-13 family.</text>
</comment>
<evidence type="ECO:0000313" key="5">
    <source>
        <dbReference type="Proteomes" id="UP000230423"/>
    </source>
</evidence>
<gene>
    <name evidence="4" type="ORF">TELCIR_15453</name>
</gene>
<evidence type="ECO:0000313" key="4">
    <source>
        <dbReference type="EMBL" id="PIO62966.1"/>
    </source>
</evidence>
<dbReference type="PANTHER" id="PTHR45999:SF4">
    <property type="entry name" value="UNC-13-4A, ISOFORM B"/>
    <property type="match status" value="1"/>
</dbReference>
<proteinExistence type="inferred from homology"/>
<dbReference type="SUPFAM" id="SSF49562">
    <property type="entry name" value="C2 domain (Calcium/lipid-binding domain, CaLB)"/>
    <property type="match status" value="1"/>
</dbReference>
<dbReference type="InterPro" id="IPR052095">
    <property type="entry name" value="UNC-13_domain"/>
</dbReference>